<name>A0A2I2KXM0_9ACTN</name>
<keyword evidence="2" id="KW-0067">ATP-binding</keyword>
<dbReference type="OrthoDB" id="3218344at2"/>
<dbReference type="Gene3D" id="3.30.450.40">
    <property type="match status" value="1"/>
</dbReference>
<dbReference type="Gene3D" id="1.10.8.60">
    <property type="match status" value="1"/>
</dbReference>
<proteinExistence type="predicted"/>
<evidence type="ECO:0000313" key="8">
    <source>
        <dbReference type="Proteomes" id="UP000234331"/>
    </source>
</evidence>
<dbReference type="GO" id="GO:0005524">
    <property type="term" value="F:ATP binding"/>
    <property type="evidence" value="ECO:0007669"/>
    <property type="project" value="UniProtKB-KW"/>
</dbReference>
<keyword evidence="8" id="KW-1185">Reference proteome</keyword>
<dbReference type="InterPro" id="IPR029016">
    <property type="entry name" value="GAF-like_dom_sf"/>
</dbReference>
<dbReference type="InterPro" id="IPR002078">
    <property type="entry name" value="Sigma_54_int"/>
</dbReference>
<dbReference type="SUPFAM" id="SSF52540">
    <property type="entry name" value="P-loop containing nucleoside triphosphate hydrolases"/>
    <property type="match status" value="1"/>
</dbReference>
<dbReference type="Pfam" id="PF01590">
    <property type="entry name" value="GAF"/>
    <property type="match status" value="1"/>
</dbReference>
<dbReference type="PANTHER" id="PTHR32071">
    <property type="entry name" value="TRANSCRIPTIONAL REGULATORY PROTEIN"/>
    <property type="match status" value="1"/>
</dbReference>
<evidence type="ECO:0000256" key="1">
    <source>
        <dbReference type="ARBA" id="ARBA00022741"/>
    </source>
</evidence>
<dbReference type="InterPro" id="IPR003018">
    <property type="entry name" value="GAF"/>
</dbReference>
<keyword evidence="1" id="KW-0547">Nucleotide-binding</keyword>
<dbReference type="RefSeq" id="WP_101833714.1">
    <property type="nucleotide sequence ID" value="NZ_FZMO01000401.1"/>
</dbReference>
<dbReference type="InterPro" id="IPR027417">
    <property type="entry name" value="P-loop_NTPase"/>
</dbReference>
<evidence type="ECO:0000259" key="6">
    <source>
        <dbReference type="PROSITE" id="PS50045"/>
    </source>
</evidence>
<evidence type="ECO:0000256" key="3">
    <source>
        <dbReference type="ARBA" id="ARBA00023015"/>
    </source>
</evidence>
<dbReference type="Pfam" id="PF25601">
    <property type="entry name" value="AAA_lid_14"/>
    <property type="match status" value="1"/>
</dbReference>
<sequence>MLDDQARAVYRSRERFLGSGGDVERLPGVRADILASWRRSLGYGLEPERSRPTYAEPGEAEQLIRATQAVTETRRHHLADTTASICLTDHTGRLLLRYVEHVGFRRRLDHHDVLPGFSFAERTIGTNSGGMVLETGRPALIAGPEHFFAESLQLTCVGAPIRHPLTRRIIGTIDLTCAHDQTSPLLLAWVCELAAEIERNLTGAMSTHEQALLAAYLRANHDNGQAVVCLDERTIVTNAKASRMLGPQDQALLWERAGRWVRQGGGGAGTDRLVLSDGSAVSMSTEAVVDGGIAVGALVRLRARATAPPCAGVDALPATSTVADLPDLVGRSAAWTALRRRLAGVEAGRVVLLGERGSGKSVIARAWLAGRGITDLRVVDLAATPAGGAGAVGAPGGWAAGLRTAIAAADGDDRAAVLLRHVQHVGEGEQPVLAGALDFARERGVTVVATCTQQPSAAETPALDLFDVTVDVPALADRTDDIAPLLEELTWRATGGLRRQRWTSEAVQIVTRATWPANVAGLEALVRAVAAGPATERVTAAALPAVIRARAARRPLHGLERVEAQALMEALARANGNKKAAADALGIARSTLYRKVRALGLDLSGHTF</sequence>
<dbReference type="Gene3D" id="1.10.10.60">
    <property type="entry name" value="Homeodomain-like"/>
    <property type="match status" value="1"/>
</dbReference>
<dbReference type="EMBL" id="FZMO01000401">
    <property type="protein sequence ID" value="SNQ50414.1"/>
    <property type="molecule type" value="Genomic_DNA"/>
</dbReference>
<gene>
    <name evidence="7" type="ORF">FRACA_460004</name>
</gene>
<evidence type="ECO:0000256" key="5">
    <source>
        <dbReference type="ARBA" id="ARBA00023163"/>
    </source>
</evidence>
<keyword evidence="3" id="KW-0805">Transcription regulation</keyword>
<dbReference type="GO" id="GO:0006355">
    <property type="term" value="P:regulation of DNA-templated transcription"/>
    <property type="evidence" value="ECO:0007669"/>
    <property type="project" value="InterPro"/>
</dbReference>
<dbReference type="SUPFAM" id="SSF46689">
    <property type="entry name" value="Homeodomain-like"/>
    <property type="match status" value="1"/>
</dbReference>
<keyword evidence="4" id="KW-0238">DNA-binding</keyword>
<protein>
    <submittedName>
        <fullName evidence="7">Putative Fis family transcriptional regulator</fullName>
    </submittedName>
</protein>
<evidence type="ECO:0000313" key="7">
    <source>
        <dbReference type="EMBL" id="SNQ50414.1"/>
    </source>
</evidence>
<evidence type="ECO:0000256" key="4">
    <source>
        <dbReference type="ARBA" id="ARBA00023125"/>
    </source>
</evidence>
<evidence type="ECO:0000256" key="2">
    <source>
        <dbReference type="ARBA" id="ARBA00022840"/>
    </source>
</evidence>
<dbReference type="PROSITE" id="PS50045">
    <property type="entry name" value="SIGMA54_INTERACT_4"/>
    <property type="match status" value="1"/>
</dbReference>
<dbReference type="Pfam" id="PF02954">
    <property type="entry name" value="HTH_8"/>
    <property type="match status" value="1"/>
</dbReference>
<accession>A0A2I2KXM0</accession>
<feature type="domain" description="Sigma-54 factor interaction" evidence="6">
    <location>
        <begin position="465"/>
        <end position="531"/>
    </location>
</feature>
<dbReference type="AlphaFoldDB" id="A0A2I2KXM0"/>
<dbReference type="InterPro" id="IPR002197">
    <property type="entry name" value="HTH_Fis"/>
</dbReference>
<keyword evidence="5" id="KW-0804">Transcription</keyword>
<organism evidence="7 8">
    <name type="scientific">Frankia canadensis</name>
    <dbReference type="NCBI Taxonomy" id="1836972"/>
    <lineage>
        <taxon>Bacteria</taxon>
        <taxon>Bacillati</taxon>
        <taxon>Actinomycetota</taxon>
        <taxon>Actinomycetes</taxon>
        <taxon>Frankiales</taxon>
        <taxon>Frankiaceae</taxon>
        <taxon>Frankia</taxon>
    </lineage>
</organism>
<dbReference type="InterPro" id="IPR058031">
    <property type="entry name" value="AAA_lid_NorR"/>
</dbReference>
<reference evidence="7 8" key="1">
    <citation type="submission" date="2017-06" db="EMBL/GenBank/DDBJ databases">
        <authorList>
            <person name="Kim H.J."/>
            <person name="Triplett B.A."/>
        </authorList>
    </citation>
    <scope>NUCLEOTIDE SEQUENCE [LARGE SCALE GENOMIC DNA]</scope>
    <source>
        <strain evidence="7">FRACA_ARgP5</strain>
    </source>
</reference>
<dbReference type="PRINTS" id="PR01590">
    <property type="entry name" value="HTHFIS"/>
</dbReference>
<dbReference type="Proteomes" id="UP000234331">
    <property type="component" value="Unassembled WGS sequence"/>
</dbReference>
<dbReference type="InterPro" id="IPR009057">
    <property type="entry name" value="Homeodomain-like_sf"/>
</dbReference>
<dbReference type="GO" id="GO:0043565">
    <property type="term" value="F:sequence-specific DNA binding"/>
    <property type="evidence" value="ECO:0007669"/>
    <property type="project" value="InterPro"/>
</dbReference>